<keyword evidence="4 5" id="KW-0472">Membrane</keyword>
<dbReference type="CDD" id="cd10823">
    <property type="entry name" value="cpPDZ_RseP_YlbL-like_arch"/>
    <property type="match status" value="1"/>
</dbReference>
<accession>A0A2H4U472</accession>
<dbReference type="PANTHER" id="PTHR13325:SF3">
    <property type="entry name" value="MEMBRANE-BOUND TRANSCRIPTION FACTOR SITE-2 PROTEASE"/>
    <property type="match status" value="1"/>
</dbReference>
<dbReference type="GeneID" id="35117723"/>
<name>A0A2H4U472_METSM</name>
<evidence type="ECO:0000256" key="5">
    <source>
        <dbReference type="SAM" id="Phobius"/>
    </source>
</evidence>
<dbReference type="EMBL" id="CP017803">
    <property type="protein sequence ID" value="ATZ58913.1"/>
    <property type="molecule type" value="Genomic_DNA"/>
</dbReference>
<evidence type="ECO:0000256" key="2">
    <source>
        <dbReference type="ARBA" id="ARBA00022692"/>
    </source>
</evidence>
<evidence type="ECO:0000259" key="6">
    <source>
        <dbReference type="Pfam" id="PF02163"/>
    </source>
</evidence>
<dbReference type="PANTHER" id="PTHR13325">
    <property type="entry name" value="PROTEASE M50 MEMBRANE-BOUND TRANSCRIPTION FACTOR SITE 2 PROTEASE"/>
    <property type="match status" value="1"/>
</dbReference>
<dbReference type="GO" id="GO:0016020">
    <property type="term" value="C:membrane"/>
    <property type="evidence" value="ECO:0007669"/>
    <property type="project" value="InterPro"/>
</dbReference>
<feature type="transmembrane region" description="Helical" evidence="5">
    <location>
        <begin position="6"/>
        <end position="21"/>
    </location>
</feature>
<organism evidence="7 8">
    <name type="scientific">Methanobrevibacter smithii</name>
    <dbReference type="NCBI Taxonomy" id="2173"/>
    <lineage>
        <taxon>Archaea</taxon>
        <taxon>Methanobacteriati</taxon>
        <taxon>Methanobacteriota</taxon>
        <taxon>Methanomada group</taxon>
        <taxon>Methanobacteria</taxon>
        <taxon>Methanobacteriales</taxon>
        <taxon>Methanobacteriaceae</taxon>
        <taxon>Methanobrevibacter</taxon>
    </lineage>
</organism>
<comment type="subcellular location">
    <subcellularLocation>
        <location evidence="1">Endomembrane system</location>
        <topology evidence="1">Multi-pass membrane protein</topology>
    </subcellularLocation>
</comment>
<dbReference type="GO" id="GO:0004222">
    <property type="term" value="F:metalloendopeptidase activity"/>
    <property type="evidence" value="ECO:0007669"/>
    <property type="project" value="InterPro"/>
</dbReference>
<dbReference type="PRINTS" id="PR01000">
    <property type="entry name" value="SREBPS2PTASE"/>
</dbReference>
<keyword evidence="7" id="KW-0645">Protease</keyword>
<keyword evidence="3 5" id="KW-1133">Transmembrane helix</keyword>
<dbReference type="SUPFAM" id="SSF50156">
    <property type="entry name" value="PDZ domain-like"/>
    <property type="match status" value="1"/>
</dbReference>
<evidence type="ECO:0000256" key="3">
    <source>
        <dbReference type="ARBA" id="ARBA00022989"/>
    </source>
</evidence>
<dbReference type="Pfam" id="PF02163">
    <property type="entry name" value="Peptidase_M50"/>
    <property type="match status" value="1"/>
</dbReference>
<evidence type="ECO:0000256" key="4">
    <source>
        <dbReference type="ARBA" id="ARBA00023136"/>
    </source>
</evidence>
<dbReference type="InterPro" id="IPR001193">
    <property type="entry name" value="MBTPS2"/>
</dbReference>
<feature type="transmembrane region" description="Helical" evidence="5">
    <location>
        <begin position="112"/>
        <end position="136"/>
    </location>
</feature>
<dbReference type="Proteomes" id="UP000232133">
    <property type="component" value="Chromosome"/>
</dbReference>
<dbReference type="GO" id="GO:0005737">
    <property type="term" value="C:cytoplasm"/>
    <property type="evidence" value="ECO:0007669"/>
    <property type="project" value="TreeGrafter"/>
</dbReference>
<dbReference type="AlphaFoldDB" id="A0A2H4U472"/>
<feature type="transmembrane region" description="Helical" evidence="5">
    <location>
        <begin position="58"/>
        <end position="79"/>
    </location>
</feature>
<keyword evidence="2 5" id="KW-0812">Transmembrane</keyword>
<sequence>MNGIYYYLIAFIVIWILAFGLKNKLTNHGFEIQFPLIMWRTEKFKNFIKRMANLSPKFWKWFMNIGIVISYIAMIYITWTLVSSLSSMLETPSVSLVIPGVEMPGSSIYVPLGYGLIALATVLIVHEFSHGILAIVEKINVKSVGLMLFAILPGAFMEPDEEEMKEAKKSSKLRIYAAGSMANITLAVMALLIVSAVGSYVIPSTFEEDGIEVDRLVGDSPASKVLKEGMIIESIDNHKVHDSNSYVNAVNNLKPGQNITIGTNDGDYSIILDKNPNNESKGYMGIQAAKHYELNGGVASIYGDTLPWIWFGVLELFQWICILNLGIGLFNLLPLKPLDGGHMFETLLSYKLPKYFYKPIVNSLSLILGMIIIFSIVYGFL</sequence>
<dbReference type="RefSeq" id="WP_100815102.1">
    <property type="nucleotide sequence ID" value="NZ_CP017803.1"/>
</dbReference>
<evidence type="ECO:0000313" key="7">
    <source>
        <dbReference type="EMBL" id="ATZ58913.1"/>
    </source>
</evidence>
<gene>
    <name evidence="7" type="ORF">BK798_00060</name>
</gene>
<reference evidence="8" key="1">
    <citation type="submission" date="2016-10" db="EMBL/GenBank/DDBJ databases">
        <authorList>
            <person name="Kim B.-C."/>
            <person name="Jeong H."/>
        </authorList>
    </citation>
    <scope>NUCLEOTIDE SEQUENCE [LARGE SCALE GENOMIC DNA]</scope>
    <source>
        <strain evidence="8">KB11</strain>
    </source>
</reference>
<feature type="transmembrane region" description="Helical" evidence="5">
    <location>
        <begin position="356"/>
        <end position="380"/>
    </location>
</feature>
<protein>
    <submittedName>
        <fullName evidence="7">Membrane-associated Zn-dependent protease</fullName>
    </submittedName>
</protein>
<dbReference type="Gene3D" id="2.30.42.10">
    <property type="match status" value="1"/>
</dbReference>
<dbReference type="InterPro" id="IPR036034">
    <property type="entry name" value="PDZ_sf"/>
</dbReference>
<evidence type="ECO:0000256" key="1">
    <source>
        <dbReference type="ARBA" id="ARBA00004127"/>
    </source>
</evidence>
<dbReference type="GO" id="GO:0012505">
    <property type="term" value="C:endomembrane system"/>
    <property type="evidence" value="ECO:0007669"/>
    <property type="project" value="UniProtKB-SubCell"/>
</dbReference>
<keyword evidence="7" id="KW-0378">Hydrolase</keyword>
<proteinExistence type="predicted"/>
<dbReference type="InterPro" id="IPR008915">
    <property type="entry name" value="Peptidase_M50"/>
</dbReference>
<dbReference type="GO" id="GO:0031293">
    <property type="term" value="P:membrane protein intracellular domain proteolysis"/>
    <property type="evidence" value="ECO:0007669"/>
    <property type="project" value="TreeGrafter"/>
</dbReference>
<feature type="transmembrane region" description="Helical" evidence="5">
    <location>
        <begin position="316"/>
        <end position="335"/>
    </location>
</feature>
<evidence type="ECO:0000313" key="8">
    <source>
        <dbReference type="Proteomes" id="UP000232133"/>
    </source>
</evidence>
<feature type="domain" description="Peptidase M50" evidence="6">
    <location>
        <begin position="114"/>
        <end position="371"/>
    </location>
</feature>
<dbReference type="CDD" id="cd06159">
    <property type="entry name" value="S2P-M50_PDZ_Arch"/>
    <property type="match status" value="1"/>
</dbReference>
<feature type="transmembrane region" description="Helical" evidence="5">
    <location>
        <begin position="175"/>
        <end position="202"/>
    </location>
</feature>